<dbReference type="GO" id="GO:0005524">
    <property type="term" value="F:ATP binding"/>
    <property type="evidence" value="ECO:0007669"/>
    <property type="project" value="UniProtKB-UniRule"/>
</dbReference>
<dbReference type="Pfam" id="PF03989">
    <property type="entry name" value="DNA_gyraseA_C"/>
    <property type="match status" value="6"/>
</dbReference>
<evidence type="ECO:0000256" key="3">
    <source>
        <dbReference type="ARBA" id="ARBA00022741"/>
    </source>
</evidence>
<evidence type="ECO:0000313" key="15">
    <source>
        <dbReference type="Proteomes" id="UP000326344"/>
    </source>
</evidence>
<dbReference type="InterPro" id="IPR002205">
    <property type="entry name" value="Topo_IIA_dom_A"/>
</dbReference>
<keyword evidence="11" id="KW-0175">Coiled coil</keyword>
<name>A0A5N1JRX3_9BACT</name>
<comment type="caution">
    <text evidence="9">Lacks conserved residue(s) required for the propagation of feature annotation.</text>
</comment>
<dbReference type="NCBIfam" id="NF004043">
    <property type="entry name" value="PRK05560.1"/>
    <property type="match status" value="1"/>
</dbReference>
<feature type="active site" description="O-(5'-phospho-DNA)-tyrosine intermediate" evidence="9 10">
    <location>
        <position position="128"/>
    </location>
</feature>
<sequence length="849" mass="94874">MAEETEEQNNSTNIIPINIEDEMRGAYIDYSMSVIISRALPDVRDGLKPVHRRVLFGMAELGVNYNKPHKKSARIVGEVLGKYHPHGDSSVYGTMVRMAQDWSLRYPLVDGQGNFGSIDGDFPAAMRYTEARLKRIAEELLTDIYKETVDFQSNFDDSLEEPTVMPAKLPNLLLNGSSGIAVGMATNMAPHNLTEVVNGIVAYIDNHEITIDELMEHITAPDFPTGATIYGIEGVRNAFRTGQGRVVLRAHATIEENKGKTQIIVSDVPYMVNKAMMLEKTAELINDKKIEGISAFRDESDRDGLRVVYDLKRDAVPNVVLNNLYKHTQLQSAFNINNVALVKGRPALLNLKDMIRYYVEHRQEVITRRTQYELREAEKRAHILEGLLIALDNLDAVIEIIRSSRDPEVAKNGLIDRFKLSEIQAKAILELRLQRLTGLERDKIVAEYEELARLIADLRSILASEERKLQIIREELLELKARYGDARRTEISILGDGNISDLSLIADDEMLITISHEGYIKRTPLTEYRTQSRGGVGSRAAKTKEDDFTEHLFMATMHNTLLIFTQKGRLYWLPVYELPEGARDSKGRPLANFINIESDDQVRAVINVKDLKNADYINNNYLVMCTEQGTIKKTLLEAYSRPRQNGIIAITINEEEGDRLLNVCMTNGQNDIVISSSLGKAVRFNESRVRPMGRTAAGVRGIDLEPGVKAVGMVCIGRDDAQLLVVSEKGFGKRSPIDEYRVTNRGAKGVGTLKVTDKVGNLVGILEVTDSDDMMIITKSGTAIRMHVDEVRVIGRNTQGVRLINLRDGDEIASVTRIAREEDVEIEGNGMVPEAPVDGSEEAPSDQMA</sequence>
<comment type="subunit">
    <text evidence="8">Heterotetramer composed of ParC and ParE.</text>
</comment>
<comment type="miscellaneous">
    <text evidence="9">Few gyrases are as efficient as E.coli at forming negative supercoils. Not all organisms have 2 type II topoisomerases; in organisms with a single type II topoisomerase this enzyme also has to decatenate newly replicated chromosomes.</text>
</comment>
<dbReference type="InterPro" id="IPR006691">
    <property type="entry name" value="GyrA/parC_rep"/>
</dbReference>
<evidence type="ECO:0000256" key="2">
    <source>
        <dbReference type="ARBA" id="ARBA00008263"/>
    </source>
</evidence>
<reference evidence="14 15" key="1">
    <citation type="submission" date="2019-09" db="EMBL/GenBank/DDBJ databases">
        <title>Genome Sequence of Larkinella sp MA1.</title>
        <authorList>
            <person name="Srinivasan S."/>
        </authorList>
    </citation>
    <scope>NUCLEOTIDE SEQUENCE [LARGE SCALE GENOMIC DNA]</scope>
    <source>
        <strain evidence="14 15">MA1</strain>
    </source>
</reference>
<dbReference type="GO" id="GO:0006265">
    <property type="term" value="P:DNA topological change"/>
    <property type="evidence" value="ECO:0007669"/>
    <property type="project" value="UniProtKB-UniRule"/>
</dbReference>
<dbReference type="InterPro" id="IPR005743">
    <property type="entry name" value="GyrA"/>
</dbReference>
<dbReference type="EC" id="5.6.2.2" evidence="9"/>
<evidence type="ECO:0000259" key="13">
    <source>
        <dbReference type="PROSITE" id="PS52040"/>
    </source>
</evidence>
<dbReference type="InterPro" id="IPR035516">
    <property type="entry name" value="Gyrase/topoIV_suA_C"/>
</dbReference>
<comment type="function">
    <text evidence="9">A type II topoisomerase that negatively supercoils closed circular double-stranded (ds) DNA in an ATP-dependent manner to modulate DNA topology and maintain chromosomes in an underwound state. Negative supercoiling favors strand separation, and DNA replication, transcription, recombination and repair, all of which involve strand separation. Also able to catalyze the interconversion of other topological isomers of dsDNA rings, including catenanes and knotted rings. Type II topoisomerases break and join 2 DNA strands simultaneously in an ATP-dependent manner.</text>
</comment>
<feature type="coiled-coil region" evidence="11">
    <location>
        <begin position="448"/>
        <end position="489"/>
    </location>
</feature>
<dbReference type="Gene3D" id="3.30.1360.40">
    <property type="match status" value="1"/>
</dbReference>
<evidence type="ECO:0000256" key="8">
    <source>
        <dbReference type="ARBA" id="ARBA00063644"/>
    </source>
</evidence>
<keyword evidence="3 9" id="KW-0547">Nucleotide-binding</keyword>
<comment type="caution">
    <text evidence="14">The sequence shown here is derived from an EMBL/GenBank/DDBJ whole genome shotgun (WGS) entry which is preliminary data.</text>
</comment>
<dbReference type="InterPro" id="IPR050220">
    <property type="entry name" value="Type_II_DNA_Topoisomerases"/>
</dbReference>
<dbReference type="AlphaFoldDB" id="A0A5N1JRX3"/>
<evidence type="ECO:0000256" key="1">
    <source>
        <dbReference type="ARBA" id="ARBA00000185"/>
    </source>
</evidence>
<dbReference type="Gene3D" id="1.10.268.10">
    <property type="entry name" value="Topoisomerase, domain 3"/>
    <property type="match status" value="1"/>
</dbReference>
<dbReference type="SMART" id="SM00434">
    <property type="entry name" value="TOP4c"/>
    <property type="match status" value="1"/>
</dbReference>
<dbReference type="GO" id="GO:0009330">
    <property type="term" value="C:DNA topoisomerase type II (double strand cut, ATP-hydrolyzing) complex"/>
    <property type="evidence" value="ECO:0007669"/>
    <property type="project" value="TreeGrafter"/>
</dbReference>
<dbReference type="InterPro" id="IPR013758">
    <property type="entry name" value="Topo_IIA_A/C_ab"/>
</dbReference>
<comment type="similarity">
    <text evidence="2 9">Belongs to the type II topoisomerase GyrA/ParC subunit family.</text>
</comment>
<dbReference type="GO" id="GO:0006261">
    <property type="term" value="P:DNA-templated DNA replication"/>
    <property type="evidence" value="ECO:0007669"/>
    <property type="project" value="UniProtKB-UniRule"/>
</dbReference>
<evidence type="ECO:0000256" key="6">
    <source>
        <dbReference type="ARBA" id="ARBA00023125"/>
    </source>
</evidence>
<dbReference type="FunFam" id="1.10.268.10:FF:000001">
    <property type="entry name" value="DNA gyrase subunit A"/>
    <property type="match status" value="1"/>
</dbReference>
<evidence type="ECO:0000256" key="11">
    <source>
        <dbReference type="SAM" id="Coils"/>
    </source>
</evidence>
<feature type="compositionally biased region" description="Acidic residues" evidence="12">
    <location>
        <begin position="839"/>
        <end position="849"/>
    </location>
</feature>
<dbReference type="PANTHER" id="PTHR43493">
    <property type="entry name" value="DNA GYRASE/TOPOISOMERASE SUBUNIT A"/>
    <property type="match status" value="1"/>
</dbReference>
<keyword evidence="4 9" id="KW-0067">ATP-binding</keyword>
<dbReference type="InterPro" id="IPR013760">
    <property type="entry name" value="Topo_IIA-like_dom_sf"/>
</dbReference>
<gene>
    <name evidence="9 14" type="primary">gyrA</name>
    <name evidence="14" type="ORF">F0P93_02145</name>
</gene>
<dbReference type="Gene3D" id="3.90.199.10">
    <property type="entry name" value="Topoisomerase II, domain 5"/>
    <property type="match status" value="1"/>
</dbReference>
<dbReference type="SUPFAM" id="SSF56719">
    <property type="entry name" value="Type II DNA topoisomerase"/>
    <property type="match status" value="1"/>
</dbReference>
<evidence type="ECO:0000256" key="5">
    <source>
        <dbReference type="ARBA" id="ARBA00023029"/>
    </source>
</evidence>
<dbReference type="GO" id="GO:0005737">
    <property type="term" value="C:cytoplasm"/>
    <property type="evidence" value="ECO:0007669"/>
    <property type="project" value="UniProtKB-SubCell"/>
</dbReference>
<dbReference type="NCBIfam" id="NF004044">
    <property type="entry name" value="PRK05561.1"/>
    <property type="match status" value="1"/>
</dbReference>
<keyword evidence="7 9" id="KW-0413">Isomerase</keyword>
<dbReference type="InterPro" id="IPR013757">
    <property type="entry name" value="Topo_IIA_A_a_sf"/>
</dbReference>
<keyword evidence="9" id="KW-0963">Cytoplasm</keyword>
<dbReference type="GO" id="GO:0005694">
    <property type="term" value="C:chromosome"/>
    <property type="evidence" value="ECO:0007669"/>
    <property type="project" value="InterPro"/>
</dbReference>
<protein>
    <recommendedName>
        <fullName evidence="9">DNA gyrase subunit A</fullName>
        <ecNumber evidence="9">5.6.2.2</ecNumber>
    </recommendedName>
</protein>
<dbReference type="FunFam" id="3.30.1360.40:FF:000002">
    <property type="entry name" value="DNA gyrase subunit A"/>
    <property type="match status" value="1"/>
</dbReference>
<feature type="domain" description="Topo IIA-type catalytic" evidence="13">
    <location>
        <begin position="40"/>
        <end position="504"/>
    </location>
</feature>
<evidence type="ECO:0000256" key="7">
    <source>
        <dbReference type="ARBA" id="ARBA00023235"/>
    </source>
</evidence>
<dbReference type="Pfam" id="PF00521">
    <property type="entry name" value="DNA_topoisoIV"/>
    <property type="match status" value="1"/>
</dbReference>
<feature type="region of interest" description="Disordered" evidence="12">
    <location>
        <begin position="826"/>
        <end position="849"/>
    </location>
</feature>
<dbReference type="GO" id="GO:0034335">
    <property type="term" value="F:DNA negative supercoiling activity"/>
    <property type="evidence" value="ECO:0007669"/>
    <property type="project" value="UniProtKB-ARBA"/>
</dbReference>
<dbReference type="NCBIfam" id="TIGR01063">
    <property type="entry name" value="gyrA"/>
    <property type="match status" value="1"/>
</dbReference>
<evidence type="ECO:0000256" key="4">
    <source>
        <dbReference type="ARBA" id="ARBA00022840"/>
    </source>
</evidence>
<dbReference type="HAMAP" id="MF_01897">
    <property type="entry name" value="GyrA"/>
    <property type="match status" value="1"/>
</dbReference>
<dbReference type="FunFam" id="3.90.199.10:FF:000001">
    <property type="entry name" value="DNA gyrase subunit A"/>
    <property type="match status" value="1"/>
</dbReference>
<organism evidence="14 15">
    <name type="scientific">Larkinella humicola</name>
    <dbReference type="NCBI Taxonomy" id="2607654"/>
    <lineage>
        <taxon>Bacteria</taxon>
        <taxon>Pseudomonadati</taxon>
        <taxon>Bacteroidota</taxon>
        <taxon>Cytophagia</taxon>
        <taxon>Cytophagales</taxon>
        <taxon>Spirosomataceae</taxon>
        <taxon>Larkinella</taxon>
    </lineage>
</organism>
<dbReference type="Proteomes" id="UP000326344">
    <property type="component" value="Unassembled WGS sequence"/>
</dbReference>
<dbReference type="CDD" id="cd00187">
    <property type="entry name" value="TOP4c"/>
    <property type="match status" value="1"/>
</dbReference>
<dbReference type="EMBL" id="VTWS01000001">
    <property type="protein sequence ID" value="KAA9356573.1"/>
    <property type="molecule type" value="Genomic_DNA"/>
</dbReference>
<evidence type="ECO:0000256" key="10">
    <source>
        <dbReference type="PROSITE-ProRule" id="PRU01384"/>
    </source>
</evidence>
<keyword evidence="5 9" id="KW-0799">Topoisomerase</keyword>
<dbReference type="RefSeq" id="WP_150874727.1">
    <property type="nucleotide sequence ID" value="NZ_VTWS01000001.1"/>
</dbReference>
<comment type="catalytic activity">
    <reaction evidence="1 9 10">
        <text>ATP-dependent breakage, passage and rejoining of double-stranded DNA.</text>
        <dbReference type="EC" id="5.6.2.2"/>
    </reaction>
</comment>
<evidence type="ECO:0000256" key="12">
    <source>
        <dbReference type="SAM" id="MobiDB-lite"/>
    </source>
</evidence>
<keyword evidence="15" id="KW-1185">Reference proteome</keyword>
<proteinExistence type="inferred from homology"/>
<dbReference type="PROSITE" id="PS52040">
    <property type="entry name" value="TOPO_IIA"/>
    <property type="match status" value="1"/>
</dbReference>
<dbReference type="Gene3D" id="2.120.10.90">
    <property type="entry name" value="DNA gyrase/topoisomerase IV, subunit A, C-terminal"/>
    <property type="match status" value="1"/>
</dbReference>
<comment type="subunit">
    <text evidence="9">Heterotetramer, composed of two GyrA and two GyrB chains. In the heterotetramer, GyrA contains the active site tyrosine that forms a transient covalent intermediate with DNA, while GyrB binds cofactors and catalyzes ATP hydrolysis.</text>
</comment>
<evidence type="ECO:0000256" key="9">
    <source>
        <dbReference type="HAMAP-Rule" id="MF_01897"/>
    </source>
</evidence>
<dbReference type="SUPFAM" id="SSF101904">
    <property type="entry name" value="GyrA/ParC C-terminal domain-like"/>
    <property type="match status" value="1"/>
</dbReference>
<keyword evidence="6 9" id="KW-0238">DNA-binding</keyword>
<dbReference type="PANTHER" id="PTHR43493:SF5">
    <property type="entry name" value="DNA GYRASE SUBUNIT A, CHLOROPLASTIC_MITOCHONDRIAL"/>
    <property type="match status" value="1"/>
</dbReference>
<evidence type="ECO:0000313" key="14">
    <source>
        <dbReference type="EMBL" id="KAA9356573.1"/>
    </source>
</evidence>
<dbReference type="GO" id="GO:0003677">
    <property type="term" value="F:DNA binding"/>
    <property type="evidence" value="ECO:0007669"/>
    <property type="project" value="UniProtKB-UniRule"/>
</dbReference>
<accession>A0A5N1JRX3</accession>
<dbReference type="FunFam" id="2.120.10.90:FF:000005">
    <property type="entry name" value="DNA topoisomerase 4 subunit A"/>
    <property type="match status" value="1"/>
</dbReference>
<comment type="subcellular location">
    <subcellularLocation>
        <location evidence="9">Cytoplasm</location>
    </subcellularLocation>
</comment>